<dbReference type="Proteomes" id="UP000321230">
    <property type="component" value="Unassembled WGS sequence"/>
</dbReference>
<protein>
    <recommendedName>
        <fullName evidence="4">Lipoprotein</fullName>
    </recommendedName>
</protein>
<dbReference type="RefSeq" id="WP_146793870.1">
    <property type="nucleotide sequence ID" value="NZ_BARC01000004.1"/>
</dbReference>
<evidence type="ECO:0000313" key="2">
    <source>
        <dbReference type="EMBL" id="GEK92830.1"/>
    </source>
</evidence>
<accession>A0A511AX97</accession>
<reference evidence="2 3" key="1">
    <citation type="submission" date="2019-07" db="EMBL/GenBank/DDBJ databases">
        <title>Whole genome shotgun sequence of Gluconobacter wancherniae NBRC 103581.</title>
        <authorList>
            <person name="Hosoyama A."/>
            <person name="Uohara A."/>
            <person name="Ohji S."/>
            <person name="Ichikawa N."/>
        </authorList>
    </citation>
    <scope>NUCLEOTIDE SEQUENCE [LARGE SCALE GENOMIC DNA]</scope>
    <source>
        <strain evidence="2 3">NBRC 103581</strain>
    </source>
</reference>
<proteinExistence type="predicted"/>
<keyword evidence="1" id="KW-0732">Signal</keyword>
<evidence type="ECO:0008006" key="4">
    <source>
        <dbReference type="Google" id="ProtNLM"/>
    </source>
</evidence>
<feature type="chain" id="PRO_5021970187" description="Lipoprotein" evidence="1">
    <location>
        <begin position="22"/>
        <end position="100"/>
    </location>
</feature>
<keyword evidence="3" id="KW-1185">Reference proteome</keyword>
<feature type="signal peptide" evidence="1">
    <location>
        <begin position="1"/>
        <end position="21"/>
    </location>
</feature>
<name>A0A511AX97_9PROT</name>
<evidence type="ECO:0000313" key="3">
    <source>
        <dbReference type="Proteomes" id="UP000321230"/>
    </source>
</evidence>
<sequence length="100" mass="10981">MKKLFMLLCLASTFSSLEGCAPDRIASAVTGRQCNTAFLYDDEDFCSRPVGPPPPQPYCTTGFEGTNCYARPDLIPNVAHQTYEGPTTLTPTQNQERMGQ</sequence>
<comment type="caution">
    <text evidence="2">The sequence shown here is derived from an EMBL/GenBank/DDBJ whole genome shotgun (WGS) entry which is preliminary data.</text>
</comment>
<dbReference type="EMBL" id="BJUZ01000001">
    <property type="protein sequence ID" value="GEK92830.1"/>
    <property type="molecule type" value="Genomic_DNA"/>
</dbReference>
<dbReference type="AlphaFoldDB" id="A0A511AX97"/>
<dbReference type="OrthoDB" id="7280041at2"/>
<organism evidence="2 3">
    <name type="scientific">Gluconobacter wancherniae NBRC 103581</name>
    <dbReference type="NCBI Taxonomy" id="656744"/>
    <lineage>
        <taxon>Bacteria</taxon>
        <taxon>Pseudomonadati</taxon>
        <taxon>Pseudomonadota</taxon>
        <taxon>Alphaproteobacteria</taxon>
        <taxon>Acetobacterales</taxon>
        <taxon>Acetobacteraceae</taxon>
        <taxon>Gluconobacter</taxon>
    </lineage>
</organism>
<gene>
    <name evidence="2" type="ORF">GWA01_06000</name>
</gene>
<evidence type="ECO:0000256" key="1">
    <source>
        <dbReference type="SAM" id="SignalP"/>
    </source>
</evidence>